<evidence type="ECO:0000313" key="3">
    <source>
        <dbReference type="Proteomes" id="UP000321405"/>
    </source>
</evidence>
<dbReference type="RefSeq" id="WP_246103821.1">
    <property type="nucleotide sequence ID" value="NZ_BJVC01000004.1"/>
</dbReference>
<protein>
    <recommendedName>
        <fullName evidence="4">Lipoprotein</fullName>
    </recommendedName>
</protein>
<dbReference type="Proteomes" id="UP000321405">
    <property type="component" value="Unassembled WGS sequence"/>
</dbReference>
<accession>A0A511BR90</accession>
<dbReference type="AlphaFoldDB" id="A0A511BR90"/>
<gene>
    <name evidence="2" type="ORF">SSA02_20140</name>
</gene>
<dbReference type="PROSITE" id="PS51257">
    <property type="entry name" value="PROKAR_LIPOPROTEIN"/>
    <property type="match status" value="1"/>
</dbReference>
<keyword evidence="3" id="KW-1185">Reference proteome</keyword>
<dbReference type="EMBL" id="BJVC01000004">
    <property type="protein sequence ID" value="GEL02851.1"/>
    <property type="molecule type" value="Genomic_DNA"/>
</dbReference>
<reference evidence="2 3" key="1">
    <citation type="submission" date="2019-07" db="EMBL/GenBank/DDBJ databases">
        <title>Whole genome shotgun sequence of Swaminathania salitolerans NBRC 104436.</title>
        <authorList>
            <person name="Hosoyama A."/>
            <person name="Uohara A."/>
            <person name="Ohji S."/>
            <person name="Ichikawa N."/>
        </authorList>
    </citation>
    <scope>NUCLEOTIDE SEQUENCE [LARGE SCALE GENOMIC DNA]</scope>
    <source>
        <strain evidence="2 3">NBRC 104436</strain>
    </source>
</reference>
<sequence length="328" mass="34437">MKHSAPSNIPRTRLRHRLPVLAIGALLLSGCVDMPHPFGDPGPEGRRLALNTPPPRMDVPTPPDSLLENEASALWARHIVHALVTESVPAVAQPVRKGDWWLRLSATMEGEQVIPHYVVMTPSGEARGHWDAPPVPAQVWAAGRDEVLATQASEAAPKISSVLTGIQAAMMQADPQSLKRRPAKVYFKGVRGAPGDGNVTLARAFAAAFPDAHDKIQEQAEGADYRVEGVVTLTDGPAGTTGHPMQHIEIVWHTLTAGGKEAGAATQLHDIPAHSLDGAWGDVAMAAASEAAGAVHQIITNYSGRAHKPLPPEAGGDGAKGGAAARQG</sequence>
<evidence type="ECO:0000313" key="2">
    <source>
        <dbReference type="EMBL" id="GEL02851.1"/>
    </source>
</evidence>
<organism evidence="2 3">
    <name type="scientific">Swaminathania salitolerans</name>
    <dbReference type="NCBI Taxonomy" id="182838"/>
    <lineage>
        <taxon>Bacteria</taxon>
        <taxon>Pseudomonadati</taxon>
        <taxon>Pseudomonadota</taxon>
        <taxon>Alphaproteobacteria</taxon>
        <taxon>Acetobacterales</taxon>
        <taxon>Acetobacteraceae</taxon>
        <taxon>Swaminathania</taxon>
    </lineage>
</organism>
<name>A0A511BR90_9PROT</name>
<proteinExistence type="predicted"/>
<evidence type="ECO:0000256" key="1">
    <source>
        <dbReference type="SAM" id="MobiDB-lite"/>
    </source>
</evidence>
<feature type="region of interest" description="Disordered" evidence="1">
    <location>
        <begin position="305"/>
        <end position="328"/>
    </location>
</feature>
<evidence type="ECO:0008006" key="4">
    <source>
        <dbReference type="Google" id="ProtNLM"/>
    </source>
</evidence>
<comment type="caution">
    <text evidence="2">The sequence shown here is derived from an EMBL/GenBank/DDBJ whole genome shotgun (WGS) entry which is preliminary data.</text>
</comment>